<proteinExistence type="predicted"/>
<dbReference type="Proteomes" id="UP001159641">
    <property type="component" value="Unassembled WGS sequence"/>
</dbReference>
<evidence type="ECO:0000313" key="2">
    <source>
        <dbReference type="Proteomes" id="UP001159641"/>
    </source>
</evidence>
<gene>
    <name evidence="1" type="ORF">J1605_015876</name>
</gene>
<evidence type="ECO:0000313" key="1">
    <source>
        <dbReference type="EMBL" id="KAJ8776032.1"/>
    </source>
</evidence>
<keyword evidence="2" id="KW-1185">Reference proteome</keyword>
<sequence length="71" mass="7842">MGEGFLCVLKDEQDLNRTVACVMAFQENARHTASMWVIGQCKVIGITRLDGSQNLRVNDFNCTTSSGMIIC</sequence>
<organism evidence="1 2">
    <name type="scientific">Eschrichtius robustus</name>
    <name type="common">California gray whale</name>
    <name type="synonym">Eschrichtius gibbosus</name>
    <dbReference type="NCBI Taxonomy" id="9764"/>
    <lineage>
        <taxon>Eukaryota</taxon>
        <taxon>Metazoa</taxon>
        <taxon>Chordata</taxon>
        <taxon>Craniata</taxon>
        <taxon>Vertebrata</taxon>
        <taxon>Euteleostomi</taxon>
        <taxon>Mammalia</taxon>
        <taxon>Eutheria</taxon>
        <taxon>Laurasiatheria</taxon>
        <taxon>Artiodactyla</taxon>
        <taxon>Whippomorpha</taxon>
        <taxon>Cetacea</taxon>
        <taxon>Mysticeti</taxon>
        <taxon>Eschrichtiidae</taxon>
        <taxon>Eschrichtius</taxon>
    </lineage>
</organism>
<dbReference type="AlphaFoldDB" id="A0AB34GA55"/>
<accession>A0AB34GA55</accession>
<comment type="caution">
    <text evidence="1">The sequence shown here is derived from an EMBL/GenBank/DDBJ whole genome shotgun (WGS) entry which is preliminary data.</text>
</comment>
<name>A0AB34GA55_ESCRO</name>
<dbReference type="EMBL" id="JAIQCJ010002527">
    <property type="protein sequence ID" value="KAJ8776032.1"/>
    <property type="molecule type" value="Genomic_DNA"/>
</dbReference>
<reference evidence="1 2" key="1">
    <citation type="submission" date="2022-11" db="EMBL/GenBank/DDBJ databases">
        <title>Whole genome sequence of Eschrichtius robustus ER-17-0199.</title>
        <authorList>
            <person name="Bruniche-Olsen A."/>
            <person name="Black A.N."/>
            <person name="Fields C.J."/>
            <person name="Walden K."/>
            <person name="Dewoody J.A."/>
        </authorList>
    </citation>
    <scope>NUCLEOTIDE SEQUENCE [LARGE SCALE GENOMIC DNA]</scope>
    <source>
        <strain evidence="1">ER-17-0199</strain>
        <tissue evidence="1">Blubber</tissue>
    </source>
</reference>
<protein>
    <submittedName>
        <fullName evidence="1">Uncharacterized protein</fullName>
    </submittedName>
</protein>